<evidence type="ECO:0000313" key="2">
    <source>
        <dbReference type="EMBL" id="MCI69840.1"/>
    </source>
</evidence>
<dbReference type="AlphaFoldDB" id="A0A392UBP1"/>
<reference evidence="2 3" key="1">
    <citation type="journal article" date="2018" name="Front. Plant Sci.">
        <title>Red Clover (Trifolium pratense) and Zigzag Clover (T. medium) - A Picture of Genomic Similarities and Differences.</title>
        <authorList>
            <person name="Dluhosova J."/>
            <person name="Istvanek J."/>
            <person name="Nedelnik J."/>
            <person name="Repkova J."/>
        </authorList>
    </citation>
    <scope>NUCLEOTIDE SEQUENCE [LARGE SCALE GENOMIC DNA]</scope>
    <source>
        <strain evidence="3">cv. 10/8</strain>
        <tissue evidence="2">Leaf</tissue>
    </source>
</reference>
<evidence type="ECO:0000313" key="3">
    <source>
        <dbReference type="Proteomes" id="UP000265520"/>
    </source>
</evidence>
<proteinExistence type="predicted"/>
<feature type="compositionally biased region" description="Low complexity" evidence="1">
    <location>
        <begin position="16"/>
        <end position="35"/>
    </location>
</feature>
<dbReference type="Proteomes" id="UP000265520">
    <property type="component" value="Unassembled WGS sequence"/>
</dbReference>
<sequence>VVVKVEPMVVVQLSAAARPASSPSDASRPAPAVPDTGDASLVVVA</sequence>
<comment type="caution">
    <text evidence="2">The sequence shown here is derived from an EMBL/GenBank/DDBJ whole genome shotgun (WGS) entry which is preliminary data.</text>
</comment>
<keyword evidence="3" id="KW-1185">Reference proteome</keyword>
<organism evidence="2 3">
    <name type="scientific">Trifolium medium</name>
    <dbReference type="NCBI Taxonomy" id="97028"/>
    <lineage>
        <taxon>Eukaryota</taxon>
        <taxon>Viridiplantae</taxon>
        <taxon>Streptophyta</taxon>
        <taxon>Embryophyta</taxon>
        <taxon>Tracheophyta</taxon>
        <taxon>Spermatophyta</taxon>
        <taxon>Magnoliopsida</taxon>
        <taxon>eudicotyledons</taxon>
        <taxon>Gunneridae</taxon>
        <taxon>Pentapetalae</taxon>
        <taxon>rosids</taxon>
        <taxon>fabids</taxon>
        <taxon>Fabales</taxon>
        <taxon>Fabaceae</taxon>
        <taxon>Papilionoideae</taxon>
        <taxon>50 kb inversion clade</taxon>
        <taxon>NPAAA clade</taxon>
        <taxon>Hologalegina</taxon>
        <taxon>IRL clade</taxon>
        <taxon>Trifolieae</taxon>
        <taxon>Trifolium</taxon>
    </lineage>
</organism>
<feature type="non-terminal residue" evidence="2">
    <location>
        <position position="45"/>
    </location>
</feature>
<name>A0A392UBP1_9FABA</name>
<accession>A0A392UBP1</accession>
<evidence type="ECO:0000256" key="1">
    <source>
        <dbReference type="SAM" id="MobiDB-lite"/>
    </source>
</evidence>
<protein>
    <submittedName>
        <fullName evidence="2">Uncharacterized protein</fullName>
    </submittedName>
</protein>
<feature type="region of interest" description="Disordered" evidence="1">
    <location>
        <begin position="16"/>
        <end position="45"/>
    </location>
</feature>
<dbReference type="EMBL" id="LXQA010764059">
    <property type="protein sequence ID" value="MCI69840.1"/>
    <property type="molecule type" value="Genomic_DNA"/>
</dbReference>
<feature type="non-terminal residue" evidence="2">
    <location>
        <position position="1"/>
    </location>
</feature>